<dbReference type="Gene3D" id="1.10.287.180">
    <property type="entry name" value="Transcription elongation factor, GreA/GreB, N-terminal domain"/>
    <property type="match status" value="1"/>
</dbReference>
<dbReference type="Gene3D" id="3.10.50.30">
    <property type="entry name" value="Transcription elongation factor, GreA/GreB, C-terminal domain"/>
    <property type="match status" value="1"/>
</dbReference>
<evidence type="ECO:0000256" key="3">
    <source>
        <dbReference type="ARBA" id="ARBA00023015"/>
    </source>
</evidence>
<dbReference type="GO" id="GO:0006354">
    <property type="term" value="P:DNA-templated transcription elongation"/>
    <property type="evidence" value="ECO:0007669"/>
    <property type="project" value="TreeGrafter"/>
</dbReference>
<dbReference type="InterPro" id="IPR036953">
    <property type="entry name" value="GreA/GreB_C_sf"/>
</dbReference>
<dbReference type="NCBIfam" id="NF001261">
    <property type="entry name" value="PRK00226.1-2"/>
    <property type="match status" value="1"/>
</dbReference>
<dbReference type="Pfam" id="PF03449">
    <property type="entry name" value="GreA_GreB_N"/>
    <property type="match status" value="1"/>
</dbReference>
<feature type="domain" description="Transcription elongation factor GreA/GreB C-terminal" evidence="10">
    <location>
        <begin position="86"/>
        <end position="159"/>
    </location>
</feature>
<evidence type="ECO:0000256" key="5">
    <source>
        <dbReference type="ARBA" id="ARBA00023163"/>
    </source>
</evidence>
<dbReference type="GO" id="GO:0070063">
    <property type="term" value="F:RNA polymerase binding"/>
    <property type="evidence" value="ECO:0007669"/>
    <property type="project" value="InterPro"/>
</dbReference>
<feature type="domain" description="Transcription elongation factor GreA/GreB N-terminal" evidence="11">
    <location>
        <begin position="7"/>
        <end position="76"/>
    </location>
</feature>
<evidence type="ECO:0000313" key="12">
    <source>
        <dbReference type="EMBL" id="KJV33784.1"/>
    </source>
</evidence>
<evidence type="ECO:0000259" key="11">
    <source>
        <dbReference type="Pfam" id="PF03449"/>
    </source>
</evidence>
<dbReference type="Proteomes" id="UP000033651">
    <property type="component" value="Unassembled WGS sequence"/>
</dbReference>
<keyword evidence="4 8" id="KW-0238">DNA-binding</keyword>
<proteinExistence type="inferred from homology"/>
<dbReference type="NCBIfam" id="TIGR01462">
    <property type="entry name" value="greA"/>
    <property type="match status" value="1"/>
</dbReference>
<keyword evidence="13" id="KW-1185">Reference proteome</keyword>
<dbReference type="FunFam" id="1.10.287.180:FF:000001">
    <property type="entry name" value="Transcription elongation factor GreA"/>
    <property type="match status" value="1"/>
</dbReference>
<dbReference type="InterPro" id="IPR006359">
    <property type="entry name" value="Tscrpt_elong_fac_GreA"/>
</dbReference>
<dbReference type="GO" id="GO:0003677">
    <property type="term" value="F:DNA binding"/>
    <property type="evidence" value="ECO:0007669"/>
    <property type="project" value="UniProtKB-UniRule"/>
</dbReference>
<evidence type="ECO:0000256" key="4">
    <source>
        <dbReference type="ARBA" id="ARBA00023125"/>
    </source>
</evidence>
<keyword evidence="5 8" id="KW-0804">Transcription</keyword>
<evidence type="ECO:0000256" key="1">
    <source>
        <dbReference type="ARBA" id="ARBA00008213"/>
    </source>
</evidence>
<dbReference type="NCBIfam" id="NF001263">
    <property type="entry name" value="PRK00226.1-4"/>
    <property type="match status" value="1"/>
</dbReference>
<evidence type="ECO:0000313" key="13">
    <source>
        <dbReference type="Proteomes" id="UP000033651"/>
    </source>
</evidence>
<gene>
    <name evidence="8 12" type="primary">greA</name>
    <name evidence="12" type="ORF">VI08_10500</name>
</gene>
<dbReference type="SUPFAM" id="SSF54534">
    <property type="entry name" value="FKBP-like"/>
    <property type="match status" value="1"/>
</dbReference>
<dbReference type="PROSITE" id="PS00829">
    <property type="entry name" value="GREAB_1"/>
    <property type="match status" value="1"/>
</dbReference>
<dbReference type="FunFam" id="3.10.50.30:FF:000001">
    <property type="entry name" value="Transcription elongation factor GreA"/>
    <property type="match status" value="1"/>
</dbReference>
<accession>A0A0F3KUJ2</accession>
<dbReference type="InterPro" id="IPR028624">
    <property type="entry name" value="Tscrpt_elong_fac_GreA/B"/>
</dbReference>
<dbReference type="PANTHER" id="PTHR30437">
    <property type="entry name" value="TRANSCRIPTION ELONGATION FACTOR GREA"/>
    <property type="match status" value="1"/>
</dbReference>
<dbReference type="PANTHER" id="PTHR30437:SF4">
    <property type="entry name" value="TRANSCRIPTION ELONGATION FACTOR GREA"/>
    <property type="match status" value="1"/>
</dbReference>
<dbReference type="HAMAP" id="MF_00105">
    <property type="entry name" value="GreA_GreB"/>
    <property type="match status" value="1"/>
</dbReference>
<dbReference type="InterPro" id="IPR036805">
    <property type="entry name" value="Tscrpt_elong_fac_GreA/B_N_sf"/>
</dbReference>
<organism evidence="12 13">
    <name type="scientific">Luteibacter yeojuensis</name>
    <dbReference type="NCBI Taxonomy" id="345309"/>
    <lineage>
        <taxon>Bacteria</taxon>
        <taxon>Pseudomonadati</taxon>
        <taxon>Pseudomonadota</taxon>
        <taxon>Gammaproteobacteria</taxon>
        <taxon>Lysobacterales</taxon>
        <taxon>Rhodanobacteraceae</taxon>
        <taxon>Luteibacter</taxon>
    </lineage>
</organism>
<dbReference type="InterPro" id="IPR023459">
    <property type="entry name" value="Tscrpt_elong_fac_GreA/B_fam"/>
</dbReference>
<keyword evidence="3 8" id="KW-0805">Transcription regulation</keyword>
<evidence type="ECO:0000256" key="9">
    <source>
        <dbReference type="RuleBase" id="RU000556"/>
    </source>
</evidence>
<comment type="similarity">
    <text evidence="1 8 9">Belongs to the GreA/GreB family.</text>
</comment>
<sequence length="160" mass="17711">MSSTRPPLTQQGADRLRDELEYLKRVKRPEIVAAVAEARAHGDLKENAEYHAAREMHGFNEGRINELEAALSNSEIIDTERLAVGKRIVFGAIVDLIDLDADTEVTYQIVGDLEADIKKNLIAVSSPIARALIGKSEGDEFEFKAPNGIKNYEITGVRYS</sequence>
<dbReference type="GO" id="GO:0032784">
    <property type="term" value="P:regulation of DNA-templated transcription elongation"/>
    <property type="evidence" value="ECO:0007669"/>
    <property type="project" value="UniProtKB-UniRule"/>
</dbReference>
<evidence type="ECO:0000259" key="10">
    <source>
        <dbReference type="Pfam" id="PF01272"/>
    </source>
</evidence>
<dbReference type="EMBL" id="JZRB01000021">
    <property type="protein sequence ID" value="KJV33784.1"/>
    <property type="molecule type" value="Genomic_DNA"/>
</dbReference>
<dbReference type="InterPro" id="IPR022691">
    <property type="entry name" value="Tscrpt_elong_fac_GreA/B_N"/>
</dbReference>
<keyword evidence="12" id="KW-0251">Elongation factor</keyword>
<comment type="function">
    <text evidence="6 8 9">Necessary for efficient RNA polymerase transcription elongation past template-encoded arresting sites. The arresting sites in DNA have the property of trapping a certain fraction of elongating RNA polymerases that pass through, resulting in locked ternary complexes. Cleavage of the nascent transcript by cleavage factors such as GreA or GreB allows the resumption of elongation from the new 3'terminus. GreA releases sequences of 2 to 3 nucleotides.</text>
</comment>
<dbReference type="PATRIC" id="fig|345309.4.peg.1438"/>
<dbReference type="OrthoDB" id="9808774at2"/>
<evidence type="ECO:0000256" key="2">
    <source>
        <dbReference type="ARBA" id="ARBA00013729"/>
    </source>
</evidence>
<dbReference type="RefSeq" id="WP_045829529.1">
    <property type="nucleotide sequence ID" value="NZ_JZRB01000021.1"/>
</dbReference>
<dbReference type="NCBIfam" id="NF001264">
    <property type="entry name" value="PRK00226.1-5"/>
    <property type="match status" value="1"/>
</dbReference>
<evidence type="ECO:0000256" key="7">
    <source>
        <dbReference type="ARBA" id="ARBA00030776"/>
    </source>
</evidence>
<protein>
    <recommendedName>
        <fullName evidence="2 8">Transcription elongation factor GreA</fullName>
    </recommendedName>
    <alternativeName>
        <fullName evidence="7 8">Transcript cleavage factor GreA</fullName>
    </alternativeName>
</protein>
<reference evidence="12 13" key="1">
    <citation type="submission" date="2015-03" db="EMBL/GenBank/DDBJ databases">
        <title>Draft genome sequence of Luteibacter yeojuensis strain SU11.</title>
        <authorList>
            <person name="Sulaiman J."/>
            <person name="Priya K."/>
            <person name="Chan K.-G."/>
        </authorList>
    </citation>
    <scope>NUCLEOTIDE SEQUENCE [LARGE SCALE GENOMIC DNA]</scope>
    <source>
        <strain evidence="12 13">SU11</strain>
    </source>
</reference>
<dbReference type="InterPro" id="IPR018151">
    <property type="entry name" value="TF_GreA/GreB_CS"/>
</dbReference>
<dbReference type="InterPro" id="IPR001437">
    <property type="entry name" value="Tscrpt_elong_fac_GreA/B_C"/>
</dbReference>
<evidence type="ECO:0000256" key="8">
    <source>
        <dbReference type="HAMAP-Rule" id="MF_00105"/>
    </source>
</evidence>
<evidence type="ECO:0000256" key="6">
    <source>
        <dbReference type="ARBA" id="ARBA00024916"/>
    </source>
</evidence>
<keyword evidence="12" id="KW-0648">Protein biosynthesis</keyword>
<comment type="caution">
    <text evidence="12">The sequence shown here is derived from an EMBL/GenBank/DDBJ whole genome shotgun (WGS) entry which is preliminary data.</text>
</comment>
<dbReference type="SUPFAM" id="SSF46557">
    <property type="entry name" value="GreA transcript cleavage protein, N-terminal domain"/>
    <property type="match status" value="1"/>
</dbReference>
<dbReference type="GO" id="GO:0003746">
    <property type="term" value="F:translation elongation factor activity"/>
    <property type="evidence" value="ECO:0007669"/>
    <property type="project" value="UniProtKB-KW"/>
</dbReference>
<dbReference type="AlphaFoldDB" id="A0A0F3KUJ2"/>
<name>A0A0F3KUJ2_9GAMM</name>
<dbReference type="Pfam" id="PF01272">
    <property type="entry name" value="GreA_GreB"/>
    <property type="match status" value="1"/>
</dbReference>
<dbReference type="PIRSF" id="PIRSF006092">
    <property type="entry name" value="GreA_GreB"/>
    <property type="match status" value="1"/>
</dbReference>